<organism evidence="8 9">
    <name type="scientific">Paenibacillus odorifer</name>
    <dbReference type="NCBI Taxonomy" id="189426"/>
    <lineage>
        <taxon>Bacteria</taxon>
        <taxon>Bacillati</taxon>
        <taxon>Bacillota</taxon>
        <taxon>Bacilli</taxon>
        <taxon>Bacillales</taxon>
        <taxon>Paenibacillaceae</taxon>
        <taxon>Paenibacillus</taxon>
    </lineage>
</organism>
<dbReference type="Pfam" id="PF00486">
    <property type="entry name" value="Trans_reg_C"/>
    <property type="match status" value="1"/>
</dbReference>
<evidence type="ECO:0000256" key="5">
    <source>
        <dbReference type="ARBA" id="ARBA00023163"/>
    </source>
</evidence>
<dbReference type="Proteomes" id="UP000187465">
    <property type="component" value="Unassembled WGS sequence"/>
</dbReference>
<dbReference type="SMART" id="SM00862">
    <property type="entry name" value="Trans_reg_C"/>
    <property type="match status" value="1"/>
</dbReference>
<dbReference type="GO" id="GO:0032993">
    <property type="term" value="C:protein-DNA complex"/>
    <property type="evidence" value="ECO:0007669"/>
    <property type="project" value="TreeGrafter"/>
</dbReference>
<dbReference type="Gene3D" id="1.10.10.10">
    <property type="entry name" value="Winged helix-like DNA-binding domain superfamily/Winged helix DNA-binding domain"/>
    <property type="match status" value="1"/>
</dbReference>
<dbReference type="GeneID" id="31571854"/>
<dbReference type="InterPro" id="IPR036388">
    <property type="entry name" value="WH-like_DNA-bd_sf"/>
</dbReference>
<keyword evidence="4 6" id="KW-0238">DNA-binding</keyword>
<evidence type="ECO:0000256" key="2">
    <source>
        <dbReference type="ARBA" id="ARBA00023012"/>
    </source>
</evidence>
<evidence type="ECO:0000256" key="3">
    <source>
        <dbReference type="ARBA" id="ARBA00023015"/>
    </source>
</evidence>
<evidence type="ECO:0000256" key="4">
    <source>
        <dbReference type="ARBA" id="ARBA00023125"/>
    </source>
</evidence>
<proteinExistence type="predicted"/>
<evidence type="ECO:0000256" key="1">
    <source>
        <dbReference type="ARBA" id="ARBA00022553"/>
    </source>
</evidence>
<dbReference type="FunFam" id="1.10.10.10:FF:000005">
    <property type="entry name" value="Two-component system response regulator"/>
    <property type="match status" value="1"/>
</dbReference>
<keyword evidence="1" id="KW-0597">Phosphoprotein</keyword>
<keyword evidence="3" id="KW-0805">Transcription regulation</keyword>
<dbReference type="InterPro" id="IPR001867">
    <property type="entry name" value="OmpR/PhoB-type_DNA-bd"/>
</dbReference>
<keyword evidence="2" id="KW-0902">Two-component regulatory system</keyword>
<dbReference type="InterPro" id="IPR016032">
    <property type="entry name" value="Sig_transdc_resp-reg_C-effctor"/>
</dbReference>
<evidence type="ECO:0000256" key="6">
    <source>
        <dbReference type="PROSITE-ProRule" id="PRU01091"/>
    </source>
</evidence>
<dbReference type="PROSITE" id="PS51755">
    <property type="entry name" value="OMPR_PHOB"/>
    <property type="match status" value="1"/>
</dbReference>
<dbReference type="EMBL" id="MKQP01000111">
    <property type="protein sequence ID" value="OMD19827.1"/>
    <property type="molecule type" value="Genomic_DNA"/>
</dbReference>
<dbReference type="GO" id="GO:0000156">
    <property type="term" value="F:phosphorelay response regulator activity"/>
    <property type="evidence" value="ECO:0007669"/>
    <property type="project" value="TreeGrafter"/>
</dbReference>
<accession>A0A1R0WRF1</accession>
<keyword evidence="5" id="KW-0804">Transcription</keyword>
<sequence length="239" mass="27174">MSEQLIWYMSEGNERGEEERIAIEKVFNDIGLQITKSEDPEDLRLSISEVEPVLLVADLGEVGTWEGWKIISAVRDEGMILPVMVISEELSGNGAVAAFLAGGNDFMSKPLHTGEFKCRILNLLTLTGRRRNLKHLLKVDGLMLDPSRRLVTREGIELKMTHKEFDLLYYLAANRGIICSREEILKQVWGYQFHADTNVVDVYIRHIRLKIDKGYRNKLIHTVRGTGYVMRVPEGSTTS</sequence>
<dbReference type="SUPFAM" id="SSF52172">
    <property type="entry name" value="CheY-like"/>
    <property type="match status" value="1"/>
</dbReference>
<dbReference type="RefSeq" id="WP_051491528.1">
    <property type="nucleotide sequence ID" value="NZ_CP009428.1"/>
</dbReference>
<dbReference type="PANTHER" id="PTHR48111">
    <property type="entry name" value="REGULATOR OF RPOS"/>
    <property type="match status" value="1"/>
</dbReference>
<protein>
    <recommendedName>
        <fullName evidence="7">OmpR/PhoB-type domain-containing protein</fullName>
    </recommendedName>
</protein>
<dbReference type="AlphaFoldDB" id="A0A1R0WRF1"/>
<dbReference type="CDD" id="cd00383">
    <property type="entry name" value="trans_reg_C"/>
    <property type="match status" value="1"/>
</dbReference>
<name>A0A1R0WRF1_9BACL</name>
<dbReference type="InterPro" id="IPR011006">
    <property type="entry name" value="CheY-like_superfamily"/>
</dbReference>
<evidence type="ECO:0000313" key="9">
    <source>
        <dbReference type="Proteomes" id="UP000187465"/>
    </source>
</evidence>
<feature type="domain" description="OmpR/PhoB-type" evidence="7">
    <location>
        <begin position="134"/>
        <end position="232"/>
    </location>
</feature>
<dbReference type="SUPFAM" id="SSF46894">
    <property type="entry name" value="C-terminal effector domain of the bipartite response regulators"/>
    <property type="match status" value="1"/>
</dbReference>
<feature type="DNA-binding region" description="OmpR/PhoB-type" evidence="6">
    <location>
        <begin position="134"/>
        <end position="232"/>
    </location>
</feature>
<dbReference type="GO" id="GO:0005829">
    <property type="term" value="C:cytosol"/>
    <property type="evidence" value="ECO:0007669"/>
    <property type="project" value="TreeGrafter"/>
</dbReference>
<dbReference type="InterPro" id="IPR039420">
    <property type="entry name" value="WalR-like"/>
</dbReference>
<gene>
    <name evidence="8" type="ORF">BJP51_10890</name>
</gene>
<reference evidence="8 9" key="1">
    <citation type="submission" date="2016-10" db="EMBL/GenBank/DDBJ databases">
        <title>Paenibacillus species isolates.</title>
        <authorList>
            <person name="Beno S.M."/>
        </authorList>
    </citation>
    <scope>NUCLEOTIDE SEQUENCE [LARGE SCALE GENOMIC DNA]</scope>
    <source>
        <strain evidence="8 9">FSL H7-0604</strain>
    </source>
</reference>
<evidence type="ECO:0000259" key="7">
    <source>
        <dbReference type="PROSITE" id="PS51755"/>
    </source>
</evidence>
<evidence type="ECO:0000313" key="8">
    <source>
        <dbReference type="EMBL" id="OMD19827.1"/>
    </source>
</evidence>
<dbReference type="GO" id="GO:0006355">
    <property type="term" value="P:regulation of DNA-templated transcription"/>
    <property type="evidence" value="ECO:0007669"/>
    <property type="project" value="InterPro"/>
</dbReference>
<dbReference type="GO" id="GO:0000976">
    <property type="term" value="F:transcription cis-regulatory region binding"/>
    <property type="evidence" value="ECO:0007669"/>
    <property type="project" value="TreeGrafter"/>
</dbReference>
<comment type="caution">
    <text evidence="8">The sequence shown here is derived from an EMBL/GenBank/DDBJ whole genome shotgun (WGS) entry which is preliminary data.</text>
</comment>
<dbReference type="PANTHER" id="PTHR48111:SF56">
    <property type="entry name" value="TETRATHIONATE RESPONSE REGULATORY PROTEIN TTRR"/>
    <property type="match status" value="1"/>
</dbReference>
<dbReference type="Gene3D" id="3.40.50.2300">
    <property type="match status" value="1"/>
</dbReference>